<protein>
    <recommendedName>
        <fullName evidence="4">DUF202 domain-containing protein</fullName>
    </recommendedName>
</protein>
<name>A0AAD7QRB3_9ASCO</name>
<evidence type="ECO:0000256" key="1">
    <source>
        <dbReference type="SAM" id="Phobius"/>
    </source>
</evidence>
<accession>A0AAD7QRB3</accession>
<evidence type="ECO:0000313" key="3">
    <source>
        <dbReference type="Proteomes" id="UP001217417"/>
    </source>
</evidence>
<keyword evidence="1" id="KW-0472">Membrane</keyword>
<keyword evidence="1" id="KW-1133">Transmembrane helix</keyword>
<dbReference type="RefSeq" id="XP_056043320.1">
    <property type="nucleotide sequence ID" value="XM_056187806.1"/>
</dbReference>
<feature type="transmembrane region" description="Helical" evidence="1">
    <location>
        <begin position="66"/>
        <end position="88"/>
    </location>
</feature>
<sequence length="131" mass="15281">MMAEEFVDDESMVRRRRADFILKDNTEIIDIRAFQRTYEGAYLRTAMLEVTFSLSLLRIFDIEFYPVGAAFVAIGFSFMMIGLFRRIMSNRYITNGKPAKYFLTSGTPIFIMSIVCIISYIVIIPEIFRLQ</sequence>
<keyword evidence="3" id="KW-1185">Reference proteome</keyword>
<organism evidence="2 3">
    <name type="scientific">Lipomyces tetrasporus</name>
    <dbReference type="NCBI Taxonomy" id="54092"/>
    <lineage>
        <taxon>Eukaryota</taxon>
        <taxon>Fungi</taxon>
        <taxon>Dikarya</taxon>
        <taxon>Ascomycota</taxon>
        <taxon>Saccharomycotina</taxon>
        <taxon>Lipomycetes</taxon>
        <taxon>Lipomycetales</taxon>
        <taxon>Lipomycetaceae</taxon>
        <taxon>Lipomyces</taxon>
    </lineage>
</organism>
<dbReference type="GeneID" id="80882972"/>
<gene>
    <name evidence="2" type="ORF">POJ06DRAFT_254728</name>
</gene>
<evidence type="ECO:0008006" key="4">
    <source>
        <dbReference type="Google" id="ProtNLM"/>
    </source>
</evidence>
<reference evidence="2" key="1">
    <citation type="submission" date="2023-03" db="EMBL/GenBank/DDBJ databases">
        <title>Near-Complete genome sequence of Lipomyces tetrasporous NRRL Y-64009, an oleaginous yeast capable of growing on lignocellulosic hydrolysates.</title>
        <authorList>
            <consortium name="Lawrence Berkeley National Laboratory"/>
            <person name="Jagtap S.S."/>
            <person name="Liu J.-J."/>
            <person name="Walukiewicz H.E."/>
            <person name="Pangilinan J."/>
            <person name="Lipzen A."/>
            <person name="Ahrendt S."/>
            <person name="Koriabine M."/>
            <person name="Cobaugh K."/>
            <person name="Salamov A."/>
            <person name="Yoshinaga Y."/>
            <person name="Ng V."/>
            <person name="Daum C."/>
            <person name="Grigoriev I.V."/>
            <person name="Slininger P.J."/>
            <person name="Dien B.S."/>
            <person name="Jin Y.-S."/>
            <person name="Rao C.V."/>
        </authorList>
    </citation>
    <scope>NUCLEOTIDE SEQUENCE</scope>
    <source>
        <strain evidence="2">NRRL Y-64009</strain>
    </source>
</reference>
<keyword evidence="1" id="KW-0812">Transmembrane</keyword>
<dbReference type="AlphaFoldDB" id="A0AAD7QRB3"/>
<dbReference type="Proteomes" id="UP001217417">
    <property type="component" value="Unassembled WGS sequence"/>
</dbReference>
<proteinExistence type="predicted"/>
<dbReference type="PANTHER" id="PTHR38646:SF1">
    <property type="entry name" value="DUF202 DOMAIN-CONTAINING PROTEIN"/>
    <property type="match status" value="1"/>
</dbReference>
<evidence type="ECO:0000313" key="2">
    <source>
        <dbReference type="EMBL" id="KAJ8099870.1"/>
    </source>
</evidence>
<feature type="transmembrane region" description="Helical" evidence="1">
    <location>
        <begin position="109"/>
        <end position="128"/>
    </location>
</feature>
<comment type="caution">
    <text evidence="2">The sequence shown here is derived from an EMBL/GenBank/DDBJ whole genome shotgun (WGS) entry which is preliminary data.</text>
</comment>
<dbReference type="PANTHER" id="PTHR38646">
    <property type="entry name" value="YALI0F00814P"/>
    <property type="match status" value="1"/>
</dbReference>
<dbReference type="EMBL" id="JARPMG010000006">
    <property type="protein sequence ID" value="KAJ8099870.1"/>
    <property type="molecule type" value="Genomic_DNA"/>
</dbReference>